<proteinExistence type="predicted"/>
<evidence type="ECO:0000256" key="2">
    <source>
        <dbReference type="SAM" id="MobiDB-lite"/>
    </source>
</evidence>
<dbReference type="Proteomes" id="UP000683925">
    <property type="component" value="Unassembled WGS sequence"/>
</dbReference>
<dbReference type="OrthoDB" id="298413at2759"/>
<dbReference type="AlphaFoldDB" id="A0A8S1U2E0"/>
<evidence type="ECO:0000256" key="1">
    <source>
        <dbReference type="SAM" id="Coils"/>
    </source>
</evidence>
<dbReference type="EMBL" id="CAJJDP010000037">
    <property type="protein sequence ID" value="CAD8159851.1"/>
    <property type="molecule type" value="Genomic_DNA"/>
</dbReference>
<keyword evidence="1" id="KW-0175">Coiled coil</keyword>
<evidence type="ECO:0000313" key="3">
    <source>
        <dbReference type="EMBL" id="CAD8159851.1"/>
    </source>
</evidence>
<protein>
    <submittedName>
        <fullName evidence="3">Uncharacterized protein</fullName>
    </submittedName>
</protein>
<feature type="coiled-coil region" evidence="1">
    <location>
        <begin position="149"/>
        <end position="234"/>
    </location>
</feature>
<sequence>MFKVLIALKSQQQFKCSVTMGGKTKVITLPQTEGLTFNVDQLSAIQLKYNDEIFRIQMNEDITETTGEYKFTNVSGQYYIVLIQDVEKPFKLNIKQNAQTSESPLKKNDTERSLTASNKKINFKTPTNRQKSESNQKLIQSFVLGDNLMEQLKQENKELKQRIIELENQVMTLQEQNEQKSDKIDQSKQEVSANDIRCDFQNLLRLQQRQAQENKQLLKQLMELDTNYSELLDKKSLVDQEVTKLKQTISQFDCQITQLKSRLTQFEIDGLSQNIQLNLQIAQPIENDEIVDNLIKLILKMRATGSQYIPIKEDKLDSKLAQIIAKDHTQQYQFIRLKQGLYLIGEDQYQLFLQENKIMITTEDGVLQLQDFIKSRKRVKSINVRKA</sequence>
<accession>A0A8S1U2E0</accession>
<reference evidence="3" key="1">
    <citation type="submission" date="2021-01" db="EMBL/GenBank/DDBJ databases">
        <authorList>
            <consortium name="Genoscope - CEA"/>
            <person name="William W."/>
        </authorList>
    </citation>
    <scope>NUCLEOTIDE SEQUENCE</scope>
</reference>
<evidence type="ECO:0000313" key="4">
    <source>
        <dbReference type="Proteomes" id="UP000683925"/>
    </source>
</evidence>
<organism evidence="3 4">
    <name type="scientific">Paramecium octaurelia</name>
    <dbReference type="NCBI Taxonomy" id="43137"/>
    <lineage>
        <taxon>Eukaryota</taxon>
        <taxon>Sar</taxon>
        <taxon>Alveolata</taxon>
        <taxon>Ciliophora</taxon>
        <taxon>Intramacronucleata</taxon>
        <taxon>Oligohymenophorea</taxon>
        <taxon>Peniculida</taxon>
        <taxon>Parameciidae</taxon>
        <taxon>Paramecium</taxon>
    </lineage>
</organism>
<feature type="region of interest" description="Disordered" evidence="2">
    <location>
        <begin position="100"/>
        <end position="136"/>
    </location>
</feature>
<comment type="caution">
    <text evidence="3">The sequence shown here is derived from an EMBL/GenBank/DDBJ whole genome shotgun (WGS) entry which is preliminary data.</text>
</comment>
<feature type="compositionally biased region" description="Polar residues" evidence="2">
    <location>
        <begin position="113"/>
        <end position="136"/>
    </location>
</feature>
<dbReference type="OMA" id="LQDNKIM"/>
<keyword evidence="4" id="KW-1185">Reference proteome</keyword>
<gene>
    <name evidence="3" type="ORF">POCTA_138.1.T0370211</name>
</gene>
<name>A0A8S1U2E0_PAROT</name>